<protein>
    <submittedName>
        <fullName evidence="1">Uncharacterized protein</fullName>
    </submittedName>
</protein>
<name>A0A839TDD4_9GAMM</name>
<dbReference type="Proteomes" id="UP000588111">
    <property type="component" value="Unassembled WGS sequence"/>
</dbReference>
<organism evidence="1 2">
    <name type="scientific">Psychrobacter luti</name>
    <dbReference type="NCBI Taxonomy" id="198481"/>
    <lineage>
        <taxon>Bacteria</taxon>
        <taxon>Pseudomonadati</taxon>
        <taxon>Pseudomonadota</taxon>
        <taxon>Gammaproteobacteria</taxon>
        <taxon>Moraxellales</taxon>
        <taxon>Moraxellaceae</taxon>
        <taxon>Psychrobacter</taxon>
    </lineage>
</organism>
<accession>A0A839TDD4</accession>
<reference evidence="1 2" key="1">
    <citation type="submission" date="2020-08" db="EMBL/GenBank/DDBJ databases">
        <title>Genomic Encyclopedia of Type Strains, Phase III (KMG-III): the genomes of soil and plant-associated and newly described type strains.</title>
        <authorList>
            <person name="Whitman W."/>
        </authorList>
    </citation>
    <scope>NUCLEOTIDE SEQUENCE [LARGE SCALE GENOMIC DNA]</scope>
    <source>
        <strain evidence="1 2">CECT 5885</strain>
    </source>
</reference>
<keyword evidence="2" id="KW-1185">Reference proteome</keyword>
<gene>
    <name evidence="1" type="ORF">FHS24_001577</name>
</gene>
<dbReference type="AlphaFoldDB" id="A0A839TDD4"/>
<evidence type="ECO:0000313" key="1">
    <source>
        <dbReference type="EMBL" id="MBB3107060.1"/>
    </source>
</evidence>
<comment type="caution">
    <text evidence="1">The sequence shown here is derived from an EMBL/GenBank/DDBJ whole genome shotgun (WGS) entry which is preliminary data.</text>
</comment>
<dbReference type="EMBL" id="JACHXL010000003">
    <property type="protein sequence ID" value="MBB3107060.1"/>
    <property type="molecule type" value="Genomic_DNA"/>
</dbReference>
<evidence type="ECO:0000313" key="2">
    <source>
        <dbReference type="Proteomes" id="UP000588111"/>
    </source>
</evidence>
<dbReference type="RefSeq" id="WP_183620390.1">
    <property type="nucleotide sequence ID" value="NZ_CAJHAH010000003.1"/>
</dbReference>
<sequence>MSQIFHLCLATDTLAADAQTLGVTIEDLQSIQVEVIVTLAQTNQIAQTAQITQSAQQPEWHLQLDYRVTMPLKSLAAQLDWSKWQPTQVGFKDYLWEQTCLECFLAGRLITDRLINDSASINDVNELGIDGVDANKTSAYIEINANPDGRYALYHFRSYRNPVTLPPMPLLQPDGQTQAFINWTASHYPGSNGIANNGTANTEQNSLSAQIEPAIDSLTPKTSTANPYVYQRSFTVPLSQLSNAKIDMDDTAIDYIHPCVILSFGTTFGTRLDTMALYFAPKHASPPDFHNLQYWSVFDKQTALAK</sequence>
<proteinExistence type="predicted"/>